<name>A0A7C9I1V4_9DEIO</name>
<proteinExistence type="predicted"/>
<gene>
    <name evidence="1" type="ORF">GO986_20745</name>
</gene>
<dbReference type="EMBL" id="WQLB01000045">
    <property type="protein sequence ID" value="MVN89168.1"/>
    <property type="molecule type" value="Genomic_DNA"/>
</dbReference>
<dbReference type="RefSeq" id="WP_157461429.1">
    <property type="nucleotide sequence ID" value="NZ_WQLB01000045.1"/>
</dbReference>
<dbReference type="Proteomes" id="UP000483286">
    <property type="component" value="Unassembled WGS sequence"/>
</dbReference>
<evidence type="ECO:0000313" key="2">
    <source>
        <dbReference type="Proteomes" id="UP000483286"/>
    </source>
</evidence>
<dbReference type="AlphaFoldDB" id="A0A7C9I1V4"/>
<organism evidence="1 2">
    <name type="scientific">Deinococcus arboris</name>
    <dbReference type="NCBI Taxonomy" id="2682977"/>
    <lineage>
        <taxon>Bacteria</taxon>
        <taxon>Thermotogati</taxon>
        <taxon>Deinococcota</taxon>
        <taxon>Deinococci</taxon>
        <taxon>Deinococcales</taxon>
        <taxon>Deinococcaceae</taxon>
        <taxon>Deinococcus</taxon>
    </lineage>
</organism>
<accession>A0A7C9I1V4</accession>
<keyword evidence="2" id="KW-1185">Reference proteome</keyword>
<reference evidence="1 2" key="1">
    <citation type="submission" date="2019-12" db="EMBL/GenBank/DDBJ databases">
        <title>Deinococcus sp. HMF7620 Genome sequencing and assembly.</title>
        <authorList>
            <person name="Kang H."/>
            <person name="Kim H."/>
            <person name="Joh K."/>
        </authorList>
    </citation>
    <scope>NUCLEOTIDE SEQUENCE [LARGE SCALE GENOMIC DNA]</scope>
    <source>
        <strain evidence="1 2">HMF7620</strain>
    </source>
</reference>
<protein>
    <submittedName>
        <fullName evidence="1">Uncharacterized protein</fullName>
    </submittedName>
</protein>
<sequence>MFALAAVVDTAVALTGVDPAGQHLEEHSASLPDTFAQALRLVSLTYVGQTIQAQQAVNLV</sequence>
<comment type="caution">
    <text evidence="1">The sequence shown here is derived from an EMBL/GenBank/DDBJ whole genome shotgun (WGS) entry which is preliminary data.</text>
</comment>
<evidence type="ECO:0000313" key="1">
    <source>
        <dbReference type="EMBL" id="MVN89168.1"/>
    </source>
</evidence>